<dbReference type="Pfam" id="PF00067">
    <property type="entry name" value="p450"/>
    <property type="match status" value="2"/>
</dbReference>
<evidence type="ECO:0000256" key="6">
    <source>
        <dbReference type="ARBA" id="ARBA00023002"/>
    </source>
</evidence>
<proteinExistence type="inferred from homology"/>
<dbReference type="GO" id="GO:0070330">
    <property type="term" value="F:aromatase activity"/>
    <property type="evidence" value="ECO:0007669"/>
    <property type="project" value="UniProtKB-EC"/>
</dbReference>
<keyword evidence="5 13" id="KW-0479">Metal-binding</keyword>
<dbReference type="GO" id="GO:0020037">
    <property type="term" value="F:heme binding"/>
    <property type="evidence" value="ECO:0007669"/>
    <property type="project" value="InterPro"/>
</dbReference>
<keyword evidence="8 14" id="KW-0503">Monooxygenase</keyword>
<evidence type="ECO:0000256" key="13">
    <source>
        <dbReference type="PIRSR" id="PIRSR602403-1"/>
    </source>
</evidence>
<evidence type="ECO:0000256" key="3">
    <source>
        <dbReference type="ARBA" id="ARBA00010617"/>
    </source>
</evidence>
<keyword evidence="6 14" id="KW-0560">Oxidoreductase</keyword>
<keyword evidence="4 13" id="KW-0349">Heme</keyword>
<dbReference type="PROSITE" id="PS00086">
    <property type="entry name" value="CYTOCHROME_P450"/>
    <property type="match status" value="1"/>
</dbReference>
<comment type="cofactor">
    <cofactor evidence="1 13">
        <name>heme</name>
        <dbReference type="ChEBI" id="CHEBI:30413"/>
    </cofactor>
</comment>
<dbReference type="InterPro" id="IPR017972">
    <property type="entry name" value="Cyt_P450_CS"/>
</dbReference>
<dbReference type="Proteomes" id="UP000198323">
    <property type="component" value="Unassembled WGS sequence"/>
</dbReference>
<comment type="subcellular location">
    <subcellularLocation>
        <location evidence="2">Membrane</location>
    </subcellularLocation>
</comment>
<evidence type="ECO:0000256" key="11">
    <source>
        <dbReference type="ARBA" id="ARBA00042499"/>
    </source>
</evidence>
<feature type="binding site" description="axial binding residue" evidence="13">
    <location>
        <position position="341"/>
    </location>
    <ligand>
        <name>heme</name>
        <dbReference type="ChEBI" id="CHEBI:30413"/>
    </ligand>
    <ligandPart>
        <name>Fe</name>
        <dbReference type="ChEBI" id="CHEBI:18248"/>
    </ligandPart>
</feature>
<name>A0A226MSF7_CALSU</name>
<dbReference type="PANTHER" id="PTHR24291">
    <property type="entry name" value="CYTOCHROME P450 FAMILY 4"/>
    <property type="match status" value="1"/>
</dbReference>
<dbReference type="EC" id="1.14.14.14" evidence="10"/>
<dbReference type="InterPro" id="IPR036396">
    <property type="entry name" value="Cyt_P450_sf"/>
</dbReference>
<evidence type="ECO:0000256" key="15">
    <source>
        <dbReference type="SAM" id="Phobius"/>
    </source>
</evidence>
<dbReference type="OrthoDB" id="1470350at2759"/>
<dbReference type="InterPro" id="IPR002403">
    <property type="entry name" value="Cyt_P450_E_grp-IV"/>
</dbReference>
<dbReference type="PRINTS" id="PR00465">
    <property type="entry name" value="EP450IV"/>
</dbReference>
<evidence type="ECO:0000256" key="10">
    <source>
        <dbReference type="ARBA" id="ARBA00038885"/>
    </source>
</evidence>
<keyword evidence="15" id="KW-0812">Transmembrane</keyword>
<evidence type="ECO:0000256" key="5">
    <source>
        <dbReference type="ARBA" id="ARBA00022723"/>
    </source>
</evidence>
<evidence type="ECO:0000256" key="2">
    <source>
        <dbReference type="ARBA" id="ARBA00004370"/>
    </source>
</evidence>
<dbReference type="STRING" id="9009.A0A226MSF7"/>
<comment type="similarity">
    <text evidence="3 14">Belongs to the cytochrome P450 family.</text>
</comment>
<dbReference type="Gene3D" id="1.10.630.10">
    <property type="entry name" value="Cytochrome P450"/>
    <property type="match status" value="3"/>
</dbReference>
<evidence type="ECO:0000256" key="8">
    <source>
        <dbReference type="ARBA" id="ARBA00023033"/>
    </source>
</evidence>
<reference evidence="16 17" key="1">
    <citation type="submission" date="2016-07" db="EMBL/GenBank/DDBJ databases">
        <title>Disparate Historic Effective Population Sizes Predicted by Modern Levels of Genome Diversity for the Scaled Quail (Callipepla squamata) and the Northern Bobwhite (Colinus virginianus): Inferences from First and Second Generation Draft Genome Assemblies for Sympatric New World Quail.</title>
        <authorList>
            <person name="Oldeschulte D.L."/>
            <person name="Halley Y.A."/>
            <person name="Bhattarai E.K."/>
            <person name="Brashear W.A."/>
            <person name="Hill J."/>
            <person name="Metz R.P."/>
            <person name="Johnson C.D."/>
            <person name="Rollins D."/>
            <person name="Peterson M.J."/>
            <person name="Bickhart D.M."/>
            <person name="Decker J.E."/>
            <person name="Seabury C.M."/>
        </authorList>
    </citation>
    <scope>NUCLEOTIDE SEQUENCE [LARGE SCALE GENOMIC DNA]</scope>
    <source>
        <strain evidence="16 17">Texas</strain>
        <tissue evidence="16">Leg muscle</tissue>
    </source>
</reference>
<dbReference type="GO" id="GO:0005783">
    <property type="term" value="C:endoplasmic reticulum"/>
    <property type="evidence" value="ECO:0007669"/>
    <property type="project" value="TreeGrafter"/>
</dbReference>
<dbReference type="GO" id="GO:0032355">
    <property type="term" value="P:response to estradiol"/>
    <property type="evidence" value="ECO:0007669"/>
    <property type="project" value="TreeGrafter"/>
</dbReference>
<keyword evidence="7 13" id="KW-0408">Iron</keyword>
<evidence type="ECO:0000256" key="1">
    <source>
        <dbReference type="ARBA" id="ARBA00001971"/>
    </source>
</evidence>
<evidence type="ECO:0000256" key="7">
    <source>
        <dbReference type="ARBA" id="ARBA00023004"/>
    </source>
</evidence>
<evidence type="ECO:0000313" key="16">
    <source>
        <dbReference type="EMBL" id="OXB58202.1"/>
    </source>
</evidence>
<dbReference type="GO" id="GO:0005506">
    <property type="term" value="F:iron ion binding"/>
    <property type="evidence" value="ECO:0007669"/>
    <property type="project" value="InterPro"/>
</dbReference>
<dbReference type="InterPro" id="IPR001128">
    <property type="entry name" value="Cyt_P450"/>
</dbReference>
<keyword evidence="9 15" id="KW-0472">Membrane</keyword>
<dbReference type="PANTHER" id="PTHR24291:SF43">
    <property type="entry name" value="AROMATASE"/>
    <property type="match status" value="1"/>
</dbReference>
<organism evidence="16 17">
    <name type="scientific">Callipepla squamata</name>
    <name type="common">Scaled quail</name>
    <dbReference type="NCBI Taxonomy" id="9009"/>
    <lineage>
        <taxon>Eukaryota</taxon>
        <taxon>Metazoa</taxon>
        <taxon>Chordata</taxon>
        <taxon>Craniata</taxon>
        <taxon>Vertebrata</taxon>
        <taxon>Euteleostomi</taxon>
        <taxon>Archelosauria</taxon>
        <taxon>Archosauria</taxon>
        <taxon>Dinosauria</taxon>
        <taxon>Saurischia</taxon>
        <taxon>Theropoda</taxon>
        <taxon>Coelurosauria</taxon>
        <taxon>Aves</taxon>
        <taxon>Neognathae</taxon>
        <taxon>Galloanserae</taxon>
        <taxon>Galliformes</taxon>
        <taxon>Odontophoridae</taxon>
        <taxon>Callipepla</taxon>
    </lineage>
</organism>
<dbReference type="AlphaFoldDB" id="A0A226MSF7"/>
<dbReference type="SUPFAM" id="SSF48264">
    <property type="entry name" value="Cytochrome P450"/>
    <property type="match status" value="1"/>
</dbReference>
<gene>
    <name evidence="16" type="ORF">ASZ78_007822</name>
</gene>
<evidence type="ECO:0000256" key="9">
    <source>
        <dbReference type="ARBA" id="ARBA00023136"/>
    </source>
</evidence>
<dbReference type="GO" id="GO:0008585">
    <property type="term" value="P:female gonad development"/>
    <property type="evidence" value="ECO:0007669"/>
    <property type="project" value="TreeGrafter"/>
</dbReference>
<keyword evidence="17" id="KW-1185">Reference proteome</keyword>
<keyword evidence="15" id="KW-1133">Transmembrane helix</keyword>
<feature type="transmembrane region" description="Helical" evidence="15">
    <location>
        <begin position="21"/>
        <end position="50"/>
    </location>
</feature>
<accession>A0A226MSF7</accession>
<dbReference type="EMBL" id="MCFN01000489">
    <property type="protein sequence ID" value="OXB58202.1"/>
    <property type="molecule type" value="Genomic_DNA"/>
</dbReference>
<dbReference type="InterPro" id="IPR050196">
    <property type="entry name" value="Cytochrome_P450_Monoox"/>
</dbReference>
<evidence type="ECO:0000256" key="14">
    <source>
        <dbReference type="RuleBase" id="RU000461"/>
    </source>
</evidence>
<sequence length="408" mass="46414">MAENAKQNHLEKMILESLNPLTYFTSLVPDFMPVATVPIIILICFLFLLWNHEETSSIPGPGYCMGIGPLLSHGRFLWMGVGNACNYYNKTYGEFVRVWISGEETFIISKSSSVFHVMKHWNYVSRFGSKLGLQCIGMYENGIIFNNNPAHWKEIRPFFTKGDVFPEIPVVLPVSPQANIPAQSTSLSGPGLVRMIAICVESTIVHLDKLEEVTTEVGNVNVLNLMRRIMLDTSNKLFLGVPLDGDRDIQSDDMPNLKIVENFIYESMRYQPVVDLIMRKALQDDVIDGYPVKKGTNIILNIGRMHKLEFFPKPNEFSLENFEKNVPSRYFQPFGFGPRGCVGKFIAMVMMKAILVTLLRRCRVQTMKGRGLNNIQKNNDLSMHPIERQPLLEMVFTPRRSPDKNQGD</sequence>
<protein>
    <recommendedName>
        <fullName evidence="10">aromatase</fullName>
        <ecNumber evidence="10">1.14.14.14</ecNumber>
    </recommendedName>
    <alternativeName>
        <fullName evidence="12">Cytochrome P-450AROM</fullName>
    </alternativeName>
    <alternativeName>
        <fullName evidence="11">Estrogen synthase</fullName>
    </alternativeName>
</protein>
<dbReference type="GO" id="GO:0016020">
    <property type="term" value="C:membrane"/>
    <property type="evidence" value="ECO:0007669"/>
    <property type="project" value="UniProtKB-SubCell"/>
</dbReference>
<evidence type="ECO:0000313" key="17">
    <source>
        <dbReference type="Proteomes" id="UP000198323"/>
    </source>
</evidence>
<evidence type="ECO:0000256" key="4">
    <source>
        <dbReference type="ARBA" id="ARBA00022617"/>
    </source>
</evidence>
<evidence type="ECO:0000256" key="12">
    <source>
        <dbReference type="ARBA" id="ARBA00043174"/>
    </source>
</evidence>
<comment type="caution">
    <text evidence="16">The sequence shown here is derived from an EMBL/GenBank/DDBJ whole genome shotgun (WGS) entry which is preliminary data.</text>
</comment>